<gene>
    <name evidence="1" type="ORF">FPZ49_05620</name>
</gene>
<dbReference type="Proteomes" id="UP000317036">
    <property type="component" value="Unassembled WGS sequence"/>
</dbReference>
<dbReference type="AlphaFoldDB" id="A0A559KFP4"/>
<dbReference type="OrthoDB" id="8576080at2"/>
<evidence type="ECO:0000313" key="1">
    <source>
        <dbReference type="EMBL" id="TVY10953.1"/>
    </source>
</evidence>
<sequence length="475" mass="54031">MQDKMIAMQVGAVSFADEGTEAVLDALQEKGKVNTLFLANFTYTRGTGGRPFPGFPLADHGTQEYDLNYVGGNFGTGHPEYYRNTFVQADDFQSRDHGDWDMMAEVVPAAHRRGMKVYSWIEESAGKKGAIEQSRRIPNFAQVLEIDARGRKAKRPCFNHPDYRNWHFGLIEDYIKSYEVDGVAWGSERQGPLGNMLGGRWATGEMTCFCEHCRSRAREKGIQVERARQGFLELEKFILSARKNQRPNDGYFVTFWRLLLQYPELLAWESLWHEGQQQFFREVYGMVKAIRPEVQVGWHVYHLHSFSPFHRATQDLAAMSHYSDFIKLVVYNNCAGPRYANFIEAIHKTIFKDAPPGDGVKLISRFLDIDEGPWDEMHNRRWSADYVRKETQRAINAVRSEGNATLIIPGIDVDIPTDKGESLTRQEDVYEAVTAALEAGADGVVLSRKYSEMKLANVAACGRAVDDFQRANENA</sequence>
<dbReference type="EMBL" id="VNJI01000005">
    <property type="protein sequence ID" value="TVY10953.1"/>
    <property type="molecule type" value="Genomic_DNA"/>
</dbReference>
<accession>A0A559KFP4</accession>
<reference evidence="1 2" key="1">
    <citation type="submission" date="2019-07" db="EMBL/GenBank/DDBJ databases">
        <authorList>
            <person name="Kim J."/>
        </authorList>
    </citation>
    <scope>NUCLEOTIDE SEQUENCE [LARGE SCALE GENOMIC DNA]</scope>
    <source>
        <strain evidence="1 2">JC52</strain>
    </source>
</reference>
<organism evidence="1 2">
    <name type="scientific">Paenibacillus cremeus</name>
    <dbReference type="NCBI Taxonomy" id="2163881"/>
    <lineage>
        <taxon>Bacteria</taxon>
        <taxon>Bacillati</taxon>
        <taxon>Bacillota</taxon>
        <taxon>Bacilli</taxon>
        <taxon>Bacillales</taxon>
        <taxon>Paenibacillaceae</taxon>
        <taxon>Paenibacillus</taxon>
    </lineage>
</organism>
<name>A0A559KFP4_9BACL</name>
<keyword evidence="2" id="KW-1185">Reference proteome</keyword>
<comment type="caution">
    <text evidence="1">The sequence shown here is derived from an EMBL/GenBank/DDBJ whole genome shotgun (WGS) entry which is preliminary data.</text>
</comment>
<evidence type="ECO:0000313" key="2">
    <source>
        <dbReference type="Proteomes" id="UP000317036"/>
    </source>
</evidence>
<dbReference type="Gene3D" id="3.20.20.80">
    <property type="entry name" value="Glycosidases"/>
    <property type="match status" value="1"/>
</dbReference>
<protein>
    <submittedName>
        <fullName evidence="1">Uncharacterized protein</fullName>
    </submittedName>
</protein>
<dbReference type="RefSeq" id="WP_144844377.1">
    <property type="nucleotide sequence ID" value="NZ_VNJI01000005.1"/>
</dbReference>
<proteinExistence type="predicted"/>